<sequence>MTPDILQSMSDAAAMLFQWRMMFYLFLGAVIGTLLAVIPGVGGLMGLALLLPFTFSMPATEAIVFMIAALAVMSTADSIPAILFGVPGTPTSMVTVLDGYPMAKNGEAGRAMGAAFTSSVLGGIVGALLLIVVIPISMPVLMGATSPELFGFCILGLAMVGALAGGSMAKGIGAALIGVLLAFIGQDDQTATLRWSFDTLYLWDGLHILIIALGIYALPEIADLAILRKAIAPSGKRSKLSGVGMGFRDTMRNLWPVTRSATASSALGIIPAVGPTVIPWLVYSYTTMVTRGPKMFGRGDVRGVIASESSNNATVGGALLPTVALGVPGSAPMALFLGAMLLHGIAPGPDMLSRNLDLTYTMVWGIVLANVIGGLLALGLARPLSLIVLVRPAILVPVIAVVVFAGALQSTRQWEDGLFLLAIGALGWVMKRARWPRAPLFLAFILGPLVEKYFFISYNIHGWGFLVRPWVMALLGLTALFLAGIVIGRWARKRRQGKRLKSLRFTPSLSLDTVFAATVFAAFVLAFWTSLDWRFAAAIMPQIAAVAGIVFAGAALVGVLTTATWHSHGALEEETHFDLETDFGDLAPRTILLRGAHFLAMLALLGALSWAFGILVALPVFMIAYLLINREKALITLTVTASFWLVAWLLFDKVLRLAWPRPLFDIGSLLPF</sequence>
<protein>
    <submittedName>
        <fullName evidence="3">Membrane protein</fullName>
    </submittedName>
</protein>
<evidence type="ECO:0000256" key="1">
    <source>
        <dbReference type="SAM" id="Phobius"/>
    </source>
</evidence>
<feature type="transmembrane region" description="Helical" evidence="1">
    <location>
        <begin position="205"/>
        <end position="227"/>
    </location>
</feature>
<feature type="transmembrane region" description="Helical" evidence="1">
    <location>
        <begin position="598"/>
        <end position="627"/>
    </location>
</feature>
<dbReference type="PANTHER" id="PTHR35342">
    <property type="entry name" value="TRICARBOXYLIC TRANSPORT PROTEIN"/>
    <property type="match status" value="1"/>
</dbReference>
<dbReference type="Proteomes" id="UP000617355">
    <property type="component" value="Unassembled WGS sequence"/>
</dbReference>
<dbReference type="Pfam" id="PF01970">
    <property type="entry name" value="TctA"/>
    <property type="match status" value="1"/>
</dbReference>
<organism evidence="3 4">
    <name type="scientific">Sinisalibacter lacisalsi</name>
    <dbReference type="NCBI Taxonomy" id="1526570"/>
    <lineage>
        <taxon>Bacteria</taxon>
        <taxon>Pseudomonadati</taxon>
        <taxon>Pseudomonadota</taxon>
        <taxon>Alphaproteobacteria</taxon>
        <taxon>Rhodobacterales</taxon>
        <taxon>Roseobacteraceae</taxon>
        <taxon>Sinisalibacter</taxon>
    </lineage>
</organism>
<feature type="transmembrane region" description="Helical" evidence="1">
    <location>
        <begin position="509"/>
        <end position="529"/>
    </location>
</feature>
<feature type="transmembrane region" description="Helical" evidence="1">
    <location>
        <begin position="388"/>
        <end position="408"/>
    </location>
</feature>
<evidence type="ECO:0000259" key="2">
    <source>
        <dbReference type="Pfam" id="PF01970"/>
    </source>
</evidence>
<feature type="transmembrane region" description="Helical" evidence="1">
    <location>
        <begin position="535"/>
        <end position="560"/>
    </location>
</feature>
<feature type="domain" description="DUF112" evidence="2">
    <location>
        <begin position="23"/>
        <end position="441"/>
    </location>
</feature>
<dbReference type="InterPro" id="IPR002823">
    <property type="entry name" value="DUF112_TM"/>
</dbReference>
<gene>
    <name evidence="3" type="ORF">GCM10011358_27670</name>
</gene>
<comment type="caution">
    <text evidence="3">The sequence shown here is derived from an EMBL/GenBank/DDBJ whole genome shotgun (WGS) entry which is preliminary data.</text>
</comment>
<dbReference type="PANTHER" id="PTHR35342:SF5">
    <property type="entry name" value="TRICARBOXYLIC TRANSPORT PROTEIN"/>
    <property type="match status" value="1"/>
</dbReference>
<accession>A0ABQ1QRF6</accession>
<feature type="transmembrane region" description="Helical" evidence="1">
    <location>
        <begin position="633"/>
        <end position="651"/>
    </location>
</feature>
<feature type="transmembrane region" description="Helical" evidence="1">
    <location>
        <begin position="470"/>
        <end position="488"/>
    </location>
</feature>
<keyword evidence="1" id="KW-0812">Transmembrane</keyword>
<proteinExistence type="predicted"/>
<dbReference type="EMBL" id="BMGI01000004">
    <property type="protein sequence ID" value="GGD42287.1"/>
    <property type="molecule type" value="Genomic_DNA"/>
</dbReference>
<feature type="transmembrane region" description="Helical" evidence="1">
    <location>
        <begin position="152"/>
        <end position="185"/>
    </location>
</feature>
<feature type="transmembrane region" description="Helical" evidence="1">
    <location>
        <begin position="23"/>
        <end position="51"/>
    </location>
</feature>
<feature type="transmembrane region" description="Helical" evidence="1">
    <location>
        <begin position="318"/>
        <end position="342"/>
    </location>
</feature>
<feature type="transmembrane region" description="Helical" evidence="1">
    <location>
        <begin position="438"/>
        <end position="458"/>
    </location>
</feature>
<feature type="transmembrane region" description="Helical" evidence="1">
    <location>
        <begin position="362"/>
        <end position="381"/>
    </location>
</feature>
<name>A0ABQ1QRF6_9RHOB</name>
<keyword evidence="1" id="KW-0472">Membrane</keyword>
<keyword evidence="1" id="KW-1133">Transmembrane helix</keyword>
<evidence type="ECO:0000313" key="3">
    <source>
        <dbReference type="EMBL" id="GGD42287.1"/>
    </source>
</evidence>
<evidence type="ECO:0000313" key="4">
    <source>
        <dbReference type="Proteomes" id="UP000617355"/>
    </source>
</evidence>
<reference evidence="4" key="1">
    <citation type="journal article" date="2019" name="Int. J. Syst. Evol. Microbiol.">
        <title>The Global Catalogue of Microorganisms (GCM) 10K type strain sequencing project: providing services to taxonomists for standard genome sequencing and annotation.</title>
        <authorList>
            <consortium name="The Broad Institute Genomics Platform"/>
            <consortium name="The Broad Institute Genome Sequencing Center for Infectious Disease"/>
            <person name="Wu L."/>
            <person name="Ma J."/>
        </authorList>
    </citation>
    <scope>NUCLEOTIDE SEQUENCE [LARGE SCALE GENOMIC DNA]</scope>
    <source>
        <strain evidence="4">CGMCC 1.12922</strain>
    </source>
</reference>
<feature type="transmembrane region" description="Helical" evidence="1">
    <location>
        <begin position="63"/>
        <end position="86"/>
    </location>
</feature>
<feature type="transmembrane region" description="Helical" evidence="1">
    <location>
        <begin position="120"/>
        <end position="140"/>
    </location>
</feature>
<keyword evidence="4" id="KW-1185">Reference proteome</keyword>
<dbReference type="RefSeq" id="WP_188528729.1">
    <property type="nucleotide sequence ID" value="NZ_BMGI01000004.1"/>
</dbReference>
<feature type="transmembrane region" description="Helical" evidence="1">
    <location>
        <begin position="414"/>
        <end position="431"/>
    </location>
</feature>